<dbReference type="EMBL" id="JBHUGZ010000007">
    <property type="protein sequence ID" value="MFD1983046.1"/>
    <property type="molecule type" value="Genomic_DNA"/>
</dbReference>
<dbReference type="Proteomes" id="UP001597405">
    <property type="component" value="Unassembled WGS sequence"/>
</dbReference>
<accession>A0ABW4U7W0</accession>
<gene>
    <name evidence="1" type="ORF">ACFSOZ_10215</name>
</gene>
<keyword evidence="2" id="KW-1185">Reference proteome</keyword>
<protein>
    <recommendedName>
        <fullName evidence="3">Ethyl tert-butyl ether degradation EthD</fullName>
    </recommendedName>
</protein>
<organism evidence="1 2">
    <name type="scientific">Mesorhizobium newzealandense</name>
    <dbReference type="NCBI Taxonomy" id="1300302"/>
    <lineage>
        <taxon>Bacteria</taxon>
        <taxon>Pseudomonadati</taxon>
        <taxon>Pseudomonadota</taxon>
        <taxon>Alphaproteobacteria</taxon>
        <taxon>Hyphomicrobiales</taxon>
        <taxon>Phyllobacteriaceae</taxon>
        <taxon>Mesorhizobium</taxon>
    </lineage>
</organism>
<dbReference type="SUPFAM" id="SSF54909">
    <property type="entry name" value="Dimeric alpha+beta barrel"/>
    <property type="match status" value="1"/>
</dbReference>
<proteinExistence type="predicted"/>
<evidence type="ECO:0000313" key="2">
    <source>
        <dbReference type="Proteomes" id="UP001597405"/>
    </source>
</evidence>
<evidence type="ECO:0008006" key="3">
    <source>
        <dbReference type="Google" id="ProtNLM"/>
    </source>
</evidence>
<dbReference type="InterPro" id="IPR011008">
    <property type="entry name" value="Dimeric_a/b-barrel"/>
</dbReference>
<comment type="caution">
    <text evidence="1">The sequence shown here is derived from an EMBL/GenBank/DDBJ whole genome shotgun (WGS) entry which is preliminary data.</text>
</comment>
<dbReference type="Gene3D" id="3.30.70.100">
    <property type="match status" value="1"/>
</dbReference>
<evidence type="ECO:0000313" key="1">
    <source>
        <dbReference type="EMBL" id="MFD1983046.1"/>
    </source>
</evidence>
<sequence>MTVRYAFFEGNIHPGREAEFRSIVHERLIPLWTKFPGCQNVTVSFEVEHDEGVPSCPLVLSFHYPDLATLRMSLQSEVRTVSRGVTAELLKLFDGRVRHHICEPAQGAGAQHAFEGVAKLAV</sequence>
<reference evidence="2" key="1">
    <citation type="journal article" date="2019" name="Int. J. Syst. Evol. Microbiol.">
        <title>The Global Catalogue of Microorganisms (GCM) 10K type strain sequencing project: providing services to taxonomists for standard genome sequencing and annotation.</title>
        <authorList>
            <consortium name="The Broad Institute Genomics Platform"/>
            <consortium name="The Broad Institute Genome Sequencing Center for Infectious Disease"/>
            <person name="Wu L."/>
            <person name="Ma J."/>
        </authorList>
    </citation>
    <scope>NUCLEOTIDE SEQUENCE [LARGE SCALE GENOMIC DNA]</scope>
    <source>
        <strain evidence="2">CGMCC 1.16225</strain>
    </source>
</reference>
<dbReference type="RefSeq" id="WP_379096820.1">
    <property type="nucleotide sequence ID" value="NZ_JBHUGZ010000007.1"/>
</dbReference>
<name>A0ABW4U7W0_9HYPH</name>